<dbReference type="EMBL" id="JAEFCI010000094">
    <property type="protein sequence ID" value="KAG5463777.1"/>
    <property type="molecule type" value="Genomic_DNA"/>
</dbReference>
<evidence type="ECO:0000313" key="2">
    <source>
        <dbReference type="Proteomes" id="UP000673691"/>
    </source>
</evidence>
<dbReference type="Proteomes" id="UP000673691">
    <property type="component" value="Unassembled WGS sequence"/>
</dbReference>
<organism evidence="1 2">
    <name type="scientific">Olpidium bornovanus</name>
    <dbReference type="NCBI Taxonomy" id="278681"/>
    <lineage>
        <taxon>Eukaryota</taxon>
        <taxon>Fungi</taxon>
        <taxon>Fungi incertae sedis</taxon>
        <taxon>Olpidiomycota</taxon>
        <taxon>Olpidiomycotina</taxon>
        <taxon>Olpidiomycetes</taxon>
        <taxon>Olpidiales</taxon>
        <taxon>Olpidiaceae</taxon>
        <taxon>Olpidium</taxon>
    </lineage>
</organism>
<protein>
    <submittedName>
        <fullName evidence="1">Uncharacterized protein</fullName>
    </submittedName>
</protein>
<dbReference type="AlphaFoldDB" id="A0A8H8DMX8"/>
<evidence type="ECO:0000313" key="1">
    <source>
        <dbReference type="EMBL" id="KAG5463777.1"/>
    </source>
</evidence>
<reference evidence="1 2" key="1">
    <citation type="journal article" name="Sci. Rep.">
        <title>Genome-scale phylogenetic analyses confirm Olpidium as the closest living zoosporic fungus to the non-flagellated, terrestrial fungi.</title>
        <authorList>
            <person name="Chang Y."/>
            <person name="Rochon D."/>
            <person name="Sekimoto S."/>
            <person name="Wang Y."/>
            <person name="Chovatia M."/>
            <person name="Sandor L."/>
            <person name="Salamov A."/>
            <person name="Grigoriev I.V."/>
            <person name="Stajich J.E."/>
            <person name="Spatafora J.W."/>
        </authorList>
    </citation>
    <scope>NUCLEOTIDE SEQUENCE [LARGE SCALE GENOMIC DNA]</scope>
    <source>
        <strain evidence="1">S191</strain>
    </source>
</reference>
<gene>
    <name evidence="1" type="ORF">BJ554DRAFT_711</name>
</gene>
<sequence>MIFSIGFLEQTVPLRHGLPVWRDRPESGTSVASSAQLVHAVRALRLVKSSFIGLSFL</sequence>
<keyword evidence="2" id="KW-1185">Reference proteome</keyword>
<name>A0A8H8DMX8_9FUNG</name>
<proteinExistence type="predicted"/>
<accession>A0A8H8DMX8</accession>
<comment type="caution">
    <text evidence="1">The sequence shown here is derived from an EMBL/GenBank/DDBJ whole genome shotgun (WGS) entry which is preliminary data.</text>
</comment>